<dbReference type="Pfam" id="PF01755">
    <property type="entry name" value="Glyco_transf_25"/>
    <property type="match status" value="1"/>
</dbReference>
<protein>
    <submittedName>
        <fullName evidence="2">Glycosyltransferase family 25 protein</fullName>
    </submittedName>
</protein>
<feature type="domain" description="Glycosyl transferase family 25" evidence="1">
    <location>
        <begin position="2"/>
        <end position="177"/>
    </location>
</feature>
<name>A0A9X3DS45_9GAMM</name>
<dbReference type="RefSeq" id="WP_266129209.1">
    <property type="nucleotide sequence ID" value="NZ_JAPKMY010000001.1"/>
</dbReference>
<dbReference type="AlphaFoldDB" id="A0A9X3DS45"/>
<evidence type="ECO:0000259" key="1">
    <source>
        <dbReference type="Pfam" id="PF01755"/>
    </source>
</evidence>
<accession>A0A9X3DS45</accession>
<dbReference type="CDD" id="cd06532">
    <property type="entry name" value="Glyco_transf_25"/>
    <property type="match status" value="1"/>
</dbReference>
<comment type="caution">
    <text evidence="2">The sequence shown here is derived from an EMBL/GenBank/DDBJ whole genome shotgun (WGS) entry which is preliminary data.</text>
</comment>
<reference evidence="2" key="1">
    <citation type="submission" date="2022-11" db="EMBL/GenBank/DDBJ databases">
        <title>Biodiversity and phylogenetic relationships of bacteria.</title>
        <authorList>
            <person name="Machado R.A.R."/>
            <person name="Bhat A."/>
            <person name="Loulou A."/>
            <person name="Kallel S."/>
        </authorList>
    </citation>
    <scope>NUCLEOTIDE SEQUENCE</scope>
    <source>
        <strain evidence="2">A-IN1</strain>
    </source>
</reference>
<dbReference type="EMBL" id="JAPKMY010000001">
    <property type="protein sequence ID" value="MCX5466767.1"/>
    <property type="molecule type" value="Genomic_DNA"/>
</dbReference>
<keyword evidence="3" id="KW-1185">Reference proteome</keyword>
<evidence type="ECO:0000313" key="3">
    <source>
        <dbReference type="Proteomes" id="UP001146019"/>
    </source>
</evidence>
<organism evidence="2 3">
    <name type="scientific">Acinetobacter nematophilus</name>
    <dbReference type="NCBI Taxonomy" id="2994642"/>
    <lineage>
        <taxon>Bacteria</taxon>
        <taxon>Pseudomonadati</taxon>
        <taxon>Pseudomonadota</taxon>
        <taxon>Gammaproteobacteria</taxon>
        <taxon>Moraxellales</taxon>
        <taxon>Moraxellaceae</taxon>
        <taxon>Acinetobacter</taxon>
    </lineage>
</organism>
<dbReference type="Proteomes" id="UP001146019">
    <property type="component" value="Unassembled WGS sequence"/>
</dbReference>
<sequence>MKKFVISLSTAQERRKHIVAEFTKQEVDFEFFDAITPVNINLMASQLGLIGFTTDLHENEVGCLLSHMTLWKKAIDEQLDYIAIFEDDIYLGENAKDFLLNTTWIPKECSAIKLEVLYKKISVALKQKNLSAPNDRKLLLLREPHMGCGGYILSNDVAKKLLSFIIESKVLIPVDHFLFRECSGIEVYQLSPALCIQDVTLTNGNTQFPSALEDVRNIRKGRYSKKVKLQYKAKLKKEIFRIFTQIQKLILNLTKFRRGIKTVKIKFR</sequence>
<evidence type="ECO:0000313" key="2">
    <source>
        <dbReference type="EMBL" id="MCX5466767.1"/>
    </source>
</evidence>
<gene>
    <name evidence="2" type="ORF">OSH00_03315</name>
</gene>
<dbReference type="InterPro" id="IPR002654">
    <property type="entry name" value="Glyco_trans_25"/>
</dbReference>
<proteinExistence type="predicted"/>